<organism evidence="8 9">
    <name type="scientific">Candidatus Uhrbacteria bacterium RIFOXYB2_FULL_57_15</name>
    <dbReference type="NCBI Taxonomy" id="1802422"/>
    <lineage>
        <taxon>Bacteria</taxon>
        <taxon>Candidatus Uhriibacteriota</taxon>
    </lineage>
</organism>
<dbReference type="InterPro" id="IPR005490">
    <property type="entry name" value="LD_TPept_cat_dom"/>
</dbReference>
<gene>
    <name evidence="8" type="ORF">A2304_03195</name>
</gene>
<dbReference type="GO" id="GO:0016740">
    <property type="term" value="F:transferase activity"/>
    <property type="evidence" value="ECO:0007669"/>
    <property type="project" value="UniProtKB-KW"/>
</dbReference>
<keyword evidence="2" id="KW-0808">Transferase</keyword>
<evidence type="ECO:0000256" key="3">
    <source>
        <dbReference type="ARBA" id="ARBA00022960"/>
    </source>
</evidence>
<dbReference type="GO" id="GO:0009252">
    <property type="term" value="P:peptidoglycan biosynthetic process"/>
    <property type="evidence" value="ECO:0007669"/>
    <property type="project" value="UniProtKB-UniPathway"/>
</dbReference>
<dbReference type="PROSITE" id="PS52029">
    <property type="entry name" value="LD_TPASE"/>
    <property type="match status" value="1"/>
</dbReference>
<dbReference type="AlphaFoldDB" id="A0A1F7W5I5"/>
<evidence type="ECO:0000313" key="9">
    <source>
        <dbReference type="Proteomes" id="UP000176501"/>
    </source>
</evidence>
<dbReference type="InterPro" id="IPR038063">
    <property type="entry name" value="Transpep_catalytic_dom"/>
</dbReference>
<dbReference type="EMBL" id="MGFE01000027">
    <property type="protein sequence ID" value="OGL97906.1"/>
    <property type="molecule type" value="Genomic_DNA"/>
</dbReference>
<dbReference type="UniPathway" id="UPA00219"/>
<dbReference type="Gene3D" id="2.40.440.10">
    <property type="entry name" value="L,D-transpeptidase catalytic domain-like"/>
    <property type="match status" value="1"/>
</dbReference>
<dbReference type="SUPFAM" id="SSF141523">
    <property type="entry name" value="L,D-transpeptidase catalytic domain-like"/>
    <property type="match status" value="1"/>
</dbReference>
<proteinExistence type="predicted"/>
<feature type="active site" description="Nucleophile" evidence="6">
    <location>
        <position position="162"/>
    </location>
</feature>
<dbReference type="Proteomes" id="UP000176501">
    <property type="component" value="Unassembled WGS sequence"/>
</dbReference>
<evidence type="ECO:0000313" key="8">
    <source>
        <dbReference type="EMBL" id="OGL97906.1"/>
    </source>
</evidence>
<dbReference type="GO" id="GO:0071555">
    <property type="term" value="P:cell wall organization"/>
    <property type="evidence" value="ECO:0007669"/>
    <property type="project" value="UniProtKB-UniRule"/>
</dbReference>
<reference evidence="8 9" key="1">
    <citation type="journal article" date="2016" name="Nat. Commun.">
        <title>Thousands of microbial genomes shed light on interconnected biogeochemical processes in an aquifer system.</title>
        <authorList>
            <person name="Anantharaman K."/>
            <person name="Brown C.T."/>
            <person name="Hug L.A."/>
            <person name="Sharon I."/>
            <person name="Castelle C.J."/>
            <person name="Probst A.J."/>
            <person name="Thomas B.C."/>
            <person name="Singh A."/>
            <person name="Wilkins M.J."/>
            <person name="Karaoz U."/>
            <person name="Brodie E.L."/>
            <person name="Williams K.H."/>
            <person name="Hubbard S.S."/>
            <person name="Banfield J.F."/>
        </authorList>
    </citation>
    <scope>NUCLEOTIDE SEQUENCE [LARGE SCALE GENOMIC DNA]</scope>
</reference>
<protein>
    <recommendedName>
        <fullName evidence="7">L,D-TPase catalytic domain-containing protein</fullName>
    </recommendedName>
</protein>
<keyword evidence="3 6" id="KW-0133">Cell shape</keyword>
<evidence type="ECO:0000256" key="1">
    <source>
        <dbReference type="ARBA" id="ARBA00004752"/>
    </source>
</evidence>
<name>A0A1F7W5I5_9BACT</name>
<evidence type="ECO:0000256" key="6">
    <source>
        <dbReference type="PROSITE-ProRule" id="PRU01373"/>
    </source>
</evidence>
<feature type="domain" description="L,D-TPase catalytic" evidence="7">
    <location>
        <begin position="32"/>
        <end position="186"/>
    </location>
</feature>
<evidence type="ECO:0000256" key="5">
    <source>
        <dbReference type="ARBA" id="ARBA00023316"/>
    </source>
</evidence>
<dbReference type="Pfam" id="PF03734">
    <property type="entry name" value="YkuD"/>
    <property type="match status" value="1"/>
</dbReference>
<feature type="active site" description="Proton donor/acceptor" evidence="6">
    <location>
        <position position="148"/>
    </location>
</feature>
<dbReference type="GO" id="GO:0008360">
    <property type="term" value="P:regulation of cell shape"/>
    <property type="evidence" value="ECO:0007669"/>
    <property type="project" value="UniProtKB-UniRule"/>
</dbReference>
<accession>A0A1F7W5I5</accession>
<sequence length="197" mass="21502">MIGLLMLAASSWAQCPERLPDEYADDARSSGRVFLVVKDERFVGVYENDTLLPGACFTVQLGPAADDGPKAKKGDMRTPEGWYAVSHRNPDSQFYRSLAINYPNFDDVMYGIEHGVIDHATGNELAAAINAGRLPNQSTALGGDLFIHGNPNGWMNDWTWGCVAVQNRDMDVLYQLGDPGTPVLILPTLGENESADQ</sequence>
<keyword evidence="5 6" id="KW-0961">Cell wall biogenesis/degradation</keyword>
<keyword evidence="4 6" id="KW-0573">Peptidoglycan synthesis</keyword>
<evidence type="ECO:0000256" key="2">
    <source>
        <dbReference type="ARBA" id="ARBA00022679"/>
    </source>
</evidence>
<evidence type="ECO:0000256" key="4">
    <source>
        <dbReference type="ARBA" id="ARBA00022984"/>
    </source>
</evidence>
<dbReference type="PANTHER" id="PTHR36699">
    <property type="entry name" value="LD-TRANSPEPTIDASE"/>
    <property type="match status" value="1"/>
</dbReference>
<dbReference type="CDD" id="cd16913">
    <property type="entry name" value="YkuD_like"/>
    <property type="match status" value="1"/>
</dbReference>
<comment type="caution">
    <text evidence="8">The sequence shown here is derived from an EMBL/GenBank/DDBJ whole genome shotgun (WGS) entry which is preliminary data.</text>
</comment>
<dbReference type="PANTHER" id="PTHR36699:SF1">
    <property type="entry name" value="L,D-TRANSPEPTIDASE YAFK-RELATED"/>
    <property type="match status" value="1"/>
</dbReference>
<comment type="pathway">
    <text evidence="1 6">Cell wall biogenesis; peptidoglycan biosynthesis.</text>
</comment>
<evidence type="ECO:0000259" key="7">
    <source>
        <dbReference type="PROSITE" id="PS52029"/>
    </source>
</evidence>